<keyword evidence="4" id="KW-1185">Reference proteome</keyword>
<dbReference type="Proteomes" id="UP000243459">
    <property type="component" value="Chromosome 7"/>
</dbReference>
<evidence type="ECO:0000256" key="1">
    <source>
        <dbReference type="ARBA" id="ARBA00022737"/>
    </source>
</evidence>
<protein>
    <recommendedName>
        <fullName evidence="5">Pentacotripeptide-repeat region of PRORP domain-containing protein</fullName>
    </recommendedName>
</protein>
<dbReference type="FunFam" id="1.25.40.10:FF:000090">
    <property type="entry name" value="Pentatricopeptide repeat-containing protein, chloroplastic"/>
    <property type="match status" value="1"/>
</dbReference>
<dbReference type="NCBIfam" id="TIGR00756">
    <property type="entry name" value="PPR"/>
    <property type="match status" value="3"/>
</dbReference>
<evidence type="ECO:0008006" key="5">
    <source>
        <dbReference type="Google" id="ProtNLM"/>
    </source>
</evidence>
<dbReference type="InterPro" id="IPR002885">
    <property type="entry name" value="PPR_rpt"/>
</dbReference>
<organism evidence="3 4">
    <name type="scientific">Asparagus officinalis</name>
    <name type="common">Garden asparagus</name>
    <dbReference type="NCBI Taxonomy" id="4686"/>
    <lineage>
        <taxon>Eukaryota</taxon>
        <taxon>Viridiplantae</taxon>
        <taxon>Streptophyta</taxon>
        <taxon>Embryophyta</taxon>
        <taxon>Tracheophyta</taxon>
        <taxon>Spermatophyta</taxon>
        <taxon>Magnoliopsida</taxon>
        <taxon>Liliopsida</taxon>
        <taxon>Asparagales</taxon>
        <taxon>Asparagaceae</taxon>
        <taxon>Asparagoideae</taxon>
        <taxon>Asparagus</taxon>
    </lineage>
</organism>
<feature type="repeat" description="PPR" evidence="2">
    <location>
        <begin position="215"/>
        <end position="249"/>
    </location>
</feature>
<feature type="repeat" description="PPR" evidence="2">
    <location>
        <begin position="117"/>
        <end position="147"/>
    </location>
</feature>
<dbReference type="GO" id="GO:0009451">
    <property type="term" value="P:RNA modification"/>
    <property type="evidence" value="ECO:0007669"/>
    <property type="project" value="InterPro"/>
</dbReference>
<feature type="repeat" description="PPR" evidence="2">
    <location>
        <begin position="316"/>
        <end position="350"/>
    </location>
</feature>
<dbReference type="GO" id="GO:0003723">
    <property type="term" value="F:RNA binding"/>
    <property type="evidence" value="ECO:0007669"/>
    <property type="project" value="InterPro"/>
</dbReference>
<dbReference type="InterPro" id="IPR046960">
    <property type="entry name" value="PPR_At4g14850-like_plant"/>
</dbReference>
<dbReference type="Gene3D" id="1.25.40.10">
    <property type="entry name" value="Tetratricopeptide repeat domain"/>
    <property type="match status" value="4"/>
</dbReference>
<keyword evidence="1" id="KW-0677">Repeat</keyword>
<dbReference type="PANTHER" id="PTHR47926">
    <property type="entry name" value="PENTATRICOPEPTIDE REPEAT-CONTAINING PROTEIN"/>
    <property type="match status" value="1"/>
</dbReference>
<name>A0A5P1EJJ9_ASPOF</name>
<sequence>MDDAVVVFDGFTNPDAVLCTSVVTGFQRNGYADEAVKFFSLMVVENAVIPDPVTVISLVAAIGQLGDLRAAKCCHGYVIRMRLVLSLSLMNSFLNLYSKLGAVWSAEKMFEEMHGRDLISWSSMIGCYTRNGEPIKALEIYRRMPLEPNEITAISVIQACTLALDLEEGKKIHKLAVQKGFELDTAVSTSLIDMYMKCSCYTEAMSLFNRMPKKDTVSFAAVISGCAQNGYADESLKFFVTMLSNGVEPDAVTMVKALTSCSQLGVLRQARCFHNYSIISGFENKPFIGAALVDLYSKCGSLDEAVKLFDIINEKDVVVWSSMIAGYGIHGLGIKAIETFNHMIQSSVNPNNVTFVSVLSACSHSGLVSQGKRIFDSMSKYFGLSPVSEHYAIMVDLLGRNGELSEAMELVEKALGSIRPHVLCALLAGCRVHENVEMGKSVGRILLDMEPKHAGYYNLLSNLYAFDGMWSDAAEVRGLMKERGLRKNPGYSLIEVGNEVHSFLAGEGVHRAWEGICEILKRLEMRMRGEACVGDHVKIEDVQWEL</sequence>
<dbReference type="Pfam" id="PF01535">
    <property type="entry name" value="PPR"/>
    <property type="match status" value="6"/>
</dbReference>
<evidence type="ECO:0000313" key="4">
    <source>
        <dbReference type="Proteomes" id="UP000243459"/>
    </source>
</evidence>
<evidence type="ECO:0000256" key="2">
    <source>
        <dbReference type="PROSITE-ProRule" id="PRU00708"/>
    </source>
</evidence>
<dbReference type="InterPro" id="IPR011990">
    <property type="entry name" value="TPR-like_helical_dom_sf"/>
</dbReference>
<proteinExistence type="predicted"/>
<dbReference type="PANTHER" id="PTHR47926:SF431">
    <property type="entry name" value="PENTATRICOPEPTIDE REPEAT-CONTAINING PROTEIN-RELATED"/>
    <property type="match status" value="1"/>
</dbReference>
<dbReference type="InterPro" id="IPR046848">
    <property type="entry name" value="E_motif"/>
</dbReference>
<evidence type="ECO:0000313" key="3">
    <source>
        <dbReference type="EMBL" id="ONK64969.1"/>
    </source>
</evidence>
<dbReference type="AlphaFoldDB" id="A0A5P1EJJ9"/>
<dbReference type="Pfam" id="PF13041">
    <property type="entry name" value="PPR_2"/>
    <property type="match status" value="1"/>
</dbReference>
<gene>
    <name evidence="3" type="ORF">A4U43_C07F32020</name>
</gene>
<accession>A0A5P1EJJ9</accession>
<dbReference type="Gramene" id="ONK64969">
    <property type="protein sequence ID" value="ONK64969"/>
    <property type="gene ID" value="A4U43_C07F32020"/>
</dbReference>
<dbReference type="Pfam" id="PF20431">
    <property type="entry name" value="E_motif"/>
    <property type="match status" value="1"/>
</dbReference>
<dbReference type="FunFam" id="1.25.40.10:FF:000436">
    <property type="entry name" value="Pentatricopeptide repeat-containing protein At5g39350 family"/>
    <property type="match status" value="1"/>
</dbReference>
<reference evidence="4" key="1">
    <citation type="journal article" date="2017" name="Nat. Commun.">
        <title>The asparagus genome sheds light on the origin and evolution of a young Y chromosome.</title>
        <authorList>
            <person name="Harkess A."/>
            <person name="Zhou J."/>
            <person name="Xu C."/>
            <person name="Bowers J.E."/>
            <person name="Van der Hulst R."/>
            <person name="Ayyampalayam S."/>
            <person name="Mercati F."/>
            <person name="Riccardi P."/>
            <person name="McKain M.R."/>
            <person name="Kakrana A."/>
            <person name="Tang H."/>
            <person name="Ray J."/>
            <person name="Groenendijk J."/>
            <person name="Arikit S."/>
            <person name="Mathioni S.M."/>
            <person name="Nakano M."/>
            <person name="Shan H."/>
            <person name="Telgmann-Rauber A."/>
            <person name="Kanno A."/>
            <person name="Yue Z."/>
            <person name="Chen H."/>
            <person name="Li W."/>
            <person name="Chen Y."/>
            <person name="Xu X."/>
            <person name="Zhang Y."/>
            <person name="Luo S."/>
            <person name="Chen H."/>
            <person name="Gao J."/>
            <person name="Mao Z."/>
            <person name="Pires J.C."/>
            <person name="Luo M."/>
            <person name="Kudrna D."/>
            <person name="Wing R.A."/>
            <person name="Meyers B.C."/>
            <person name="Yi K."/>
            <person name="Kong H."/>
            <person name="Lavrijsen P."/>
            <person name="Sunseri F."/>
            <person name="Falavigna A."/>
            <person name="Ye Y."/>
            <person name="Leebens-Mack J.H."/>
            <person name="Chen G."/>
        </authorList>
    </citation>
    <scope>NUCLEOTIDE SEQUENCE [LARGE SCALE GENOMIC DNA]</scope>
    <source>
        <strain evidence="4">cv. DH0086</strain>
    </source>
</reference>
<dbReference type="PROSITE" id="PS51375">
    <property type="entry name" value="PPR"/>
    <property type="match status" value="3"/>
</dbReference>
<dbReference type="EMBL" id="CM007387">
    <property type="protein sequence ID" value="ONK64969.1"/>
    <property type="molecule type" value="Genomic_DNA"/>
</dbReference>